<dbReference type="Gene3D" id="6.10.10.80">
    <property type="entry name" value="Small, acid-soluble spore protein, alpha/beta type-like"/>
    <property type="match status" value="1"/>
</dbReference>
<dbReference type="PANTHER" id="PTHR36107">
    <property type="entry name" value="SMALL, ACID-SOLUBLE SPORE PROTEIN A"/>
    <property type="match status" value="1"/>
</dbReference>
<dbReference type="AlphaFoldDB" id="A0A1Z5HPP2"/>
<protein>
    <submittedName>
        <fullName evidence="3">Alpha/beta type small acid-soluble spore protein</fullName>
    </submittedName>
</protein>
<reference evidence="4" key="1">
    <citation type="journal article" date="2017" name="Appl. Environ. Microbiol.">
        <title>Genomic analysis of Calderihabitans maritimus KKC1, a thermophilic hydrogenogenic carboxydotrophic bacterium isolated from marine sediment.</title>
        <authorList>
            <person name="Omae K."/>
            <person name="Yoneda Y."/>
            <person name="Fukuyama Y."/>
            <person name="Yoshida T."/>
            <person name="Sako Y."/>
        </authorList>
    </citation>
    <scope>NUCLEOTIDE SEQUENCE [LARGE SCALE GENOMIC DNA]</scope>
    <source>
        <strain evidence="4">KKC1</strain>
    </source>
</reference>
<comment type="caution">
    <text evidence="3">The sequence shown here is derived from an EMBL/GenBank/DDBJ whole genome shotgun (WGS) entry which is preliminary data.</text>
</comment>
<evidence type="ECO:0000313" key="4">
    <source>
        <dbReference type="Proteomes" id="UP000197032"/>
    </source>
</evidence>
<evidence type="ECO:0000313" key="3">
    <source>
        <dbReference type="EMBL" id="GAW91408.1"/>
    </source>
</evidence>
<proteinExistence type="predicted"/>
<evidence type="ECO:0000256" key="2">
    <source>
        <dbReference type="ARBA" id="ARBA00022969"/>
    </source>
</evidence>
<dbReference type="InterPro" id="IPR001448">
    <property type="entry name" value="SASP_alpha/beta-type"/>
</dbReference>
<keyword evidence="2" id="KW-0749">Sporulation</keyword>
<dbReference type="GO" id="GO:0003690">
    <property type="term" value="F:double-stranded DNA binding"/>
    <property type="evidence" value="ECO:0007669"/>
    <property type="project" value="InterPro"/>
</dbReference>
<dbReference type="OrthoDB" id="1683773at2"/>
<dbReference type="PANTHER" id="PTHR36107:SF1">
    <property type="entry name" value="SMALL, ACID-SOLUBLE SPORE PROTEIN A"/>
    <property type="match status" value="1"/>
</dbReference>
<organism evidence="3 4">
    <name type="scientific">Calderihabitans maritimus</name>
    <dbReference type="NCBI Taxonomy" id="1246530"/>
    <lineage>
        <taxon>Bacteria</taxon>
        <taxon>Bacillati</taxon>
        <taxon>Bacillota</taxon>
        <taxon>Clostridia</taxon>
        <taxon>Neomoorellales</taxon>
        <taxon>Calderihabitantaceae</taxon>
        <taxon>Calderihabitans</taxon>
    </lineage>
</organism>
<comment type="function">
    <text evidence="1">SASP are bound to spore DNA. They are double-stranded DNA-binding proteins that cause DNA to change to an a-like conformation. They protect the DNA backbone from chemical and enzymatic cleavage and are thus involved in dormant spore's high resistance to UV light.</text>
</comment>
<dbReference type="Pfam" id="PF00269">
    <property type="entry name" value="SASP"/>
    <property type="match status" value="1"/>
</dbReference>
<name>A0A1Z5HPP2_9FIRM</name>
<keyword evidence="4" id="KW-1185">Reference proteome</keyword>
<dbReference type="InterPro" id="IPR038300">
    <property type="entry name" value="SASP_sf_alpha/beta"/>
</dbReference>
<dbReference type="RefSeq" id="WP_088552945.1">
    <property type="nucleotide sequence ID" value="NZ_BDGJ01000017.1"/>
</dbReference>
<dbReference type="GO" id="GO:0006265">
    <property type="term" value="P:DNA topological change"/>
    <property type="evidence" value="ECO:0007669"/>
    <property type="project" value="InterPro"/>
</dbReference>
<dbReference type="EMBL" id="BDGJ01000017">
    <property type="protein sequence ID" value="GAW91408.1"/>
    <property type="molecule type" value="Genomic_DNA"/>
</dbReference>
<sequence length="74" mass="8288">MGAGQKRNQILVPEARRAMEQFKYEAATEVGLNVKEGDYWGNLTSRDCGAVGGAMVRRMIQAYEQSLAQQQQPR</sequence>
<dbReference type="GO" id="GO:0030435">
    <property type="term" value="P:sporulation resulting in formation of a cellular spore"/>
    <property type="evidence" value="ECO:0007669"/>
    <property type="project" value="UniProtKB-KW"/>
</dbReference>
<accession>A0A1Z5HPP2</accession>
<gene>
    <name evidence="3" type="ORF">KKC1_05700</name>
</gene>
<dbReference type="Proteomes" id="UP000197032">
    <property type="component" value="Unassembled WGS sequence"/>
</dbReference>
<evidence type="ECO:0000256" key="1">
    <source>
        <dbReference type="ARBA" id="ARBA00003863"/>
    </source>
</evidence>
<dbReference type="InterPro" id="IPR050847">
    <property type="entry name" value="SASP_DNA-binding"/>
</dbReference>